<sequence>MDVKKPAELVLYGLSRLTELQYINIWWSWRELNPRPKFLHTIFTLTKTDIYF</sequence>
<gene>
    <name evidence="1" type="ORF">NCTC8256_01484</name>
</gene>
<dbReference type="Proteomes" id="UP000254346">
    <property type="component" value="Unassembled WGS sequence"/>
</dbReference>
<proteinExistence type="predicted"/>
<name>A0A379VNA5_SALET</name>
<evidence type="ECO:0000313" key="1">
    <source>
        <dbReference type="EMBL" id="SUH07584.1"/>
    </source>
</evidence>
<dbReference type="AntiFam" id="ANF00031">
    <property type="entry name" value="Antisense to tmRNA"/>
</dbReference>
<dbReference type="AlphaFoldDB" id="A0A379VNA5"/>
<dbReference type="EMBL" id="UGXR01000001">
    <property type="protein sequence ID" value="SUH07584.1"/>
    <property type="molecule type" value="Genomic_DNA"/>
</dbReference>
<organism evidence="1 2">
    <name type="scientific">Salmonella enterica I</name>
    <dbReference type="NCBI Taxonomy" id="59201"/>
    <lineage>
        <taxon>Bacteria</taxon>
        <taxon>Pseudomonadati</taxon>
        <taxon>Pseudomonadota</taxon>
        <taxon>Gammaproteobacteria</taxon>
        <taxon>Enterobacterales</taxon>
        <taxon>Enterobacteriaceae</taxon>
        <taxon>Salmonella</taxon>
    </lineage>
</organism>
<accession>A0A379VNA5</accession>
<evidence type="ECO:0000313" key="2">
    <source>
        <dbReference type="Proteomes" id="UP000254346"/>
    </source>
</evidence>
<protein>
    <submittedName>
        <fullName evidence="1">Uncharacterized protein</fullName>
    </submittedName>
</protein>
<reference evidence="1 2" key="1">
    <citation type="submission" date="2018-06" db="EMBL/GenBank/DDBJ databases">
        <authorList>
            <consortium name="Pathogen Informatics"/>
            <person name="Doyle S."/>
        </authorList>
    </citation>
    <scope>NUCLEOTIDE SEQUENCE [LARGE SCALE GENOMIC DNA]</scope>
    <source>
        <strain evidence="1 2">NCTC8256</strain>
    </source>
</reference>